<dbReference type="PANTHER" id="PTHR22878:SF70">
    <property type="entry name" value="DYNEIN HEAVY CHAIN 2, AXONEMAL"/>
    <property type="match status" value="1"/>
</dbReference>
<dbReference type="GO" id="GO:0051959">
    <property type="term" value="F:dynein light intermediate chain binding"/>
    <property type="evidence" value="ECO:0007669"/>
    <property type="project" value="InterPro"/>
</dbReference>
<sequence>FKSEIKKEGLIDNYVYMKKCVESNPIVPIQKEWLENMLKLVPEALMKGRASEALVEDLIEEVTSDFVKSMKRYMVRSVLVRPPVSWLEDEGGPLPVSPEGLDYSQPWHDSYIQARNQIAENLHILHPTLRTLLDLGYSTFANILLLDLTGFRAKGPMDCESLRNDVSIGARKTEEKLMNTWYPKVINIFTKKEVLEDIKPEKLESFYNCVSTLMSNQLRDLLKRTVEGFVSLFDPEDKKWLPIFKMELTFDDEKMEFYPTFQDMQDIVGGVVDRIGETLQNVQTVHSWLSGAPTTQNLSNELPDHLVDWAVNALGDAVNLNLQGPKEHYDEYVQKYSWLIDGTAKEQIEKFQSENHTFDEYTELIEDFLNLSKEIMLLPQLAHFPMIRLDCDDLKEGLVNKVKSFANLLLNDIATKHRNENLSICCEFENIKDHALKVPDTTEEMMDLINYVETARTKGVQKLALRIQESQRRMNYFLDVFIFPPDDLELNACVLLWPQNINPVFNDNDDLIENAKRKGETELVAKREKLILEVEKATRRMEEFTEYAELERMQQYVTDVRVLQKRIQEAEDTVNFINKEEALFKWEQTKYPELDKLKVSVEPYQKFFSFILKWQRTEKRWMDGGFLDLNGESMESDVDEFFREVYKSLRFFQLKQKKEAMEKRKAAGRRSITEEKIEEDIKENPTVAMCSAVMEQIKSFKVGDPVPQDCESSSVSP</sequence>
<accession>A0A5F8GIC4</accession>
<evidence type="ECO:0000256" key="1">
    <source>
        <dbReference type="SAM" id="Coils"/>
    </source>
</evidence>
<dbReference type="Ensembl" id="ENSMODT00000064547.1">
    <property type="protein sequence ID" value="ENSMODP00000046911.1"/>
    <property type="gene ID" value="ENSMODG00000024484.3"/>
</dbReference>
<proteinExistence type="predicted"/>
<dbReference type="AlphaFoldDB" id="A0A5F8GIC4"/>
<keyword evidence="3" id="KW-1185">Reference proteome</keyword>
<name>A0A5F8GIC4_MONDO</name>
<dbReference type="GeneTree" id="ENSGT00940000154280"/>
<dbReference type="Bgee" id="ENSMODG00000024484">
    <property type="expression patterns" value="Expressed in spermatocyte and 15 other cell types or tissues"/>
</dbReference>
<evidence type="ECO:0000313" key="3">
    <source>
        <dbReference type="Proteomes" id="UP000002280"/>
    </source>
</evidence>
<dbReference type="GO" id="GO:0030286">
    <property type="term" value="C:dynein complex"/>
    <property type="evidence" value="ECO:0007669"/>
    <property type="project" value="InterPro"/>
</dbReference>
<reference evidence="2 3" key="1">
    <citation type="journal article" date="2007" name="Nature">
        <title>Genome of the marsupial Monodelphis domestica reveals innovation in non-coding sequences.</title>
        <authorList>
            <person name="Mikkelsen T.S."/>
            <person name="Wakefield M.J."/>
            <person name="Aken B."/>
            <person name="Amemiya C.T."/>
            <person name="Chang J.L."/>
            <person name="Duke S."/>
            <person name="Garber M."/>
            <person name="Gentles A.J."/>
            <person name="Goodstadt L."/>
            <person name="Heger A."/>
            <person name="Jurka J."/>
            <person name="Kamal M."/>
            <person name="Mauceli E."/>
            <person name="Searle S.M."/>
            <person name="Sharpe T."/>
            <person name="Baker M.L."/>
            <person name="Batzer M.A."/>
            <person name="Benos P.V."/>
            <person name="Belov K."/>
            <person name="Clamp M."/>
            <person name="Cook A."/>
            <person name="Cuff J."/>
            <person name="Das R."/>
            <person name="Davidow L."/>
            <person name="Deakin J.E."/>
            <person name="Fazzari M.J."/>
            <person name="Glass J.L."/>
            <person name="Grabherr M."/>
            <person name="Greally J.M."/>
            <person name="Gu W."/>
            <person name="Hore T.A."/>
            <person name="Huttley G.A."/>
            <person name="Kleber M."/>
            <person name="Jirtle R.L."/>
            <person name="Koina E."/>
            <person name="Lee J.T."/>
            <person name="Mahony S."/>
            <person name="Marra M.A."/>
            <person name="Miller R.D."/>
            <person name="Nicholls R.D."/>
            <person name="Oda M."/>
            <person name="Papenfuss A.T."/>
            <person name="Parra Z.E."/>
            <person name="Pollock D.D."/>
            <person name="Ray D.A."/>
            <person name="Schein J.E."/>
            <person name="Speed T.P."/>
            <person name="Thompson K."/>
            <person name="VandeBerg J.L."/>
            <person name="Wade C.M."/>
            <person name="Walker J.A."/>
            <person name="Waters P.D."/>
            <person name="Webber C."/>
            <person name="Weidman J.R."/>
            <person name="Xie X."/>
            <person name="Zody M.C."/>
            <person name="Baldwin J."/>
            <person name="Abdouelleil A."/>
            <person name="Abdulkadir J."/>
            <person name="Abebe A."/>
            <person name="Abera B."/>
            <person name="Abreu J."/>
            <person name="Acer S.C."/>
            <person name="Aftuck L."/>
            <person name="Alexander A."/>
            <person name="An P."/>
            <person name="Anderson E."/>
            <person name="Anderson S."/>
            <person name="Arachi H."/>
            <person name="Azer M."/>
            <person name="Bachantsang P."/>
            <person name="Barry A."/>
            <person name="Bayul T."/>
            <person name="Berlin A."/>
            <person name="Bessette D."/>
            <person name="Bloom T."/>
            <person name="Bloom T."/>
            <person name="Boguslavskiy L."/>
            <person name="Bonnet C."/>
            <person name="Boukhgalter B."/>
            <person name="Bourzgui I."/>
            <person name="Brown A."/>
            <person name="Cahill P."/>
            <person name="Channer S."/>
            <person name="Cheshatsang Y."/>
            <person name="Chuda L."/>
            <person name="Citroen M."/>
            <person name="Collymore A."/>
            <person name="Cooke P."/>
            <person name="Costello M."/>
            <person name="D'Aco K."/>
            <person name="Daza R."/>
            <person name="De Haan G."/>
            <person name="DeGray S."/>
            <person name="DeMaso C."/>
            <person name="Dhargay N."/>
            <person name="Dooley K."/>
            <person name="Dooley E."/>
            <person name="Doricent M."/>
            <person name="Dorje P."/>
            <person name="Dorjee K."/>
            <person name="Dupes A."/>
            <person name="Elong R."/>
            <person name="Falk J."/>
            <person name="Farina A."/>
            <person name="Faro S."/>
            <person name="Ferguson D."/>
            <person name="Fisher S."/>
            <person name="Foley C.D."/>
            <person name="Franke A."/>
            <person name="Friedrich D."/>
            <person name="Gadbois L."/>
            <person name="Gearin G."/>
            <person name="Gearin C.R."/>
            <person name="Giannoukos G."/>
            <person name="Goode T."/>
            <person name="Graham J."/>
            <person name="Grandbois E."/>
            <person name="Grewal S."/>
            <person name="Gyaltsen K."/>
            <person name="Hafez N."/>
            <person name="Hagos B."/>
            <person name="Hall J."/>
            <person name="Henson C."/>
            <person name="Hollinger A."/>
            <person name="Honan T."/>
            <person name="Huard M.D."/>
            <person name="Hughes L."/>
            <person name="Hurhula B."/>
            <person name="Husby M.E."/>
            <person name="Kamat A."/>
            <person name="Kanga B."/>
            <person name="Kashin S."/>
            <person name="Khazanovich D."/>
            <person name="Kisner P."/>
            <person name="Lance K."/>
            <person name="Lara M."/>
            <person name="Lee W."/>
            <person name="Lennon N."/>
            <person name="Letendre F."/>
            <person name="LeVine R."/>
            <person name="Lipovsky A."/>
            <person name="Liu X."/>
            <person name="Liu J."/>
            <person name="Liu S."/>
            <person name="Lokyitsang T."/>
            <person name="Lokyitsang Y."/>
            <person name="Lubonja R."/>
            <person name="Lui A."/>
            <person name="MacDonald P."/>
            <person name="Magnisalis V."/>
            <person name="Maru K."/>
            <person name="Matthews C."/>
            <person name="McCusker W."/>
            <person name="McDonough S."/>
            <person name="Mehta T."/>
            <person name="Meldrim J."/>
            <person name="Meneus L."/>
            <person name="Mihai O."/>
            <person name="Mihalev A."/>
            <person name="Mihova T."/>
            <person name="Mittelman R."/>
            <person name="Mlenga V."/>
            <person name="Montmayeur A."/>
            <person name="Mulrain L."/>
            <person name="Navidi A."/>
            <person name="Naylor J."/>
            <person name="Negash T."/>
            <person name="Nguyen T."/>
            <person name="Nguyen N."/>
            <person name="Nicol R."/>
            <person name="Norbu C."/>
            <person name="Norbu N."/>
            <person name="Novod N."/>
            <person name="O'Neill B."/>
            <person name="Osman S."/>
            <person name="Markiewicz E."/>
            <person name="Oyono O.L."/>
            <person name="Patti C."/>
            <person name="Phunkhang P."/>
            <person name="Pierre F."/>
            <person name="Priest M."/>
            <person name="Raghuraman S."/>
            <person name="Rege F."/>
            <person name="Reyes R."/>
            <person name="Rise C."/>
            <person name="Rogov P."/>
            <person name="Ross K."/>
            <person name="Ryan E."/>
            <person name="Settipalli S."/>
            <person name="Shea T."/>
            <person name="Sherpa N."/>
            <person name="Shi L."/>
            <person name="Shih D."/>
            <person name="Sparrow T."/>
            <person name="Spaulding J."/>
            <person name="Stalker J."/>
            <person name="Stange-Thomann N."/>
            <person name="Stavropoulos S."/>
            <person name="Stone C."/>
            <person name="Strader C."/>
            <person name="Tesfaye S."/>
            <person name="Thomson T."/>
            <person name="Thoulutsang Y."/>
            <person name="Thoulutsang D."/>
            <person name="Topham K."/>
            <person name="Topping I."/>
            <person name="Tsamla T."/>
            <person name="Vassiliev H."/>
            <person name="Vo A."/>
            <person name="Wangchuk T."/>
            <person name="Wangdi T."/>
            <person name="Weiand M."/>
            <person name="Wilkinson J."/>
            <person name="Wilson A."/>
            <person name="Yadav S."/>
            <person name="Young G."/>
            <person name="Yu Q."/>
            <person name="Zembek L."/>
            <person name="Zhong D."/>
            <person name="Zimmer A."/>
            <person name="Zwirko Z."/>
            <person name="Jaffe D.B."/>
            <person name="Alvarez P."/>
            <person name="Brockman W."/>
            <person name="Butler J."/>
            <person name="Chin C."/>
            <person name="Gnerre S."/>
            <person name="MacCallum I."/>
            <person name="Graves J.A."/>
            <person name="Ponting C.P."/>
            <person name="Breen M."/>
            <person name="Samollow P.B."/>
            <person name="Lander E.S."/>
            <person name="Lindblad-Toh K."/>
        </authorList>
    </citation>
    <scope>NUCLEOTIDE SEQUENCE [LARGE SCALE GENOMIC DNA]</scope>
</reference>
<dbReference type="GO" id="GO:0007018">
    <property type="term" value="P:microtubule-based movement"/>
    <property type="evidence" value="ECO:0007669"/>
    <property type="project" value="InterPro"/>
</dbReference>
<reference evidence="2" key="2">
    <citation type="submission" date="2025-08" db="UniProtKB">
        <authorList>
            <consortium name="Ensembl"/>
        </authorList>
    </citation>
    <scope>IDENTIFICATION</scope>
</reference>
<organism evidence="2 3">
    <name type="scientific">Monodelphis domestica</name>
    <name type="common">Gray short-tailed opossum</name>
    <dbReference type="NCBI Taxonomy" id="13616"/>
    <lineage>
        <taxon>Eukaryota</taxon>
        <taxon>Metazoa</taxon>
        <taxon>Chordata</taxon>
        <taxon>Craniata</taxon>
        <taxon>Vertebrata</taxon>
        <taxon>Euteleostomi</taxon>
        <taxon>Mammalia</taxon>
        <taxon>Metatheria</taxon>
        <taxon>Didelphimorphia</taxon>
        <taxon>Didelphidae</taxon>
        <taxon>Monodelphis</taxon>
    </lineage>
</organism>
<evidence type="ECO:0000313" key="2">
    <source>
        <dbReference type="Ensembl" id="ENSMODP00000046911.1"/>
    </source>
</evidence>
<gene>
    <name evidence="2" type="primary">DNAH12</name>
</gene>
<dbReference type="GO" id="GO:0045505">
    <property type="term" value="F:dynein intermediate chain binding"/>
    <property type="evidence" value="ECO:0007669"/>
    <property type="project" value="InterPro"/>
</dbReference>
<keyword evidence="1" id="KW-0175">Coiled coil</keyword>
<dbReference type="Proteomes" id="UP000002280">
    <property type="component" value="Chromosome 6"/>
</dbReference>
<protein>
    <submittedName>
        <fullName evidence="2">Dynein axonemal heavy chain 12</fullName>
    </submittedName>
</protein>
<reference evidence="2" key="3">
    <citation type="submission" date="2025-09" db="UniProtKB">
        <authorList>
            <consortium name="Ensembl"/>
        </authorList>
    </citation>
    <scope>IDENTIFICATION</scope>
</reference>
<dbReference type="PANTHER" id="PTHR22878">
    <property type="entry name" value="DYNEIN HEAVY CHAIN 6, AXONEMAL-LIKE-RELATED"/>
    <property type="match status" value="1"/>
</dbReference>
<dbReference type="InterPro" id="IPR026983">
    <property type="entry name" value="DHC"/>
</dbReference>
<feature type="coiled-coil region" evidence="1">
    <location>
        <begin position="527"/>
        <end position="580"/>
    </location>
</feature>